<organism evidence="2 3">
    <name type="scientific">Ancylostoma ceylanicum</name>
    <dbReference type="NCBI Taxonomy" id="53326"/>
    <lineage>
        <taxon>Eukaryota</taxon>
        <taxon>Metazoa</taxon>
        <taxon>Ecdysozoa</taxon>
        <taxon>Nematoda</taxon>
        <taxon>Chromadorea</taxon>
        <taxon>Rhabditida</taxon>
        <taxon>Rhabditina</taxon>
        <taxon>Rhabditomorpha</taxon>
        <taxon>Strongyloidea</taxon>
        <taxon>Ancylostomatidae</taxon>
        <taxon>Ancylostomatinae</taxon>
        <taxon>Ancylostoma</taxon>
    </lineage>
</organism>
<dbReference type="Proteomes" id="UP000024635">
    <property type="component" value="Unassembled WGS sequence"/>
</dbReference>
<proteinExistence type="predicted"/>
<feature type="compositionally biased region" description="Basic and acidic residues" evidence="1">
    <location>
        <begin position="81"/>
        <end position="98"/>
    </location>
</feature>
<comment type="caution">
    <text evidence="2">The sequence shown here is derived from an EMBL/GenBank/DDBJ whole genome shotgun (WGS) entry which is preliminary data.</text>
</comment>
<evidence type="ECO:0000313" key="2">
    <source>
        <dbReference type="EMBL" id="EYB88912.1"/>
    </source>
</evidence>
<accession>A0A016SEU0</accession>
<dbReference type="EMBL" id="JARK01001575">
    <property type="protein sequence ID" value="EYB88912.1"/>
    <property type="molecule type" value="Genomic_DNA"/>
</dbReference>
<gene>
    <name evidence="2" type="primary">Acey_s0239.g3304</name>
    <name evidence="2" type="ORF">Y032_0239g3304</name>
</gene>
<evidence type="ECO:0000256" key="1">
    <source>
        <dbReference type="SAM" id="MobiDB-lite"/>
    </source>
</evidence>
<sequence>MKKSKQPPLELQSRVTVTDTRLSSALLFIRSTRACEKSLRSASGAAPSAVPPLVRQRPRGLETQWLDGFQTSPRGRRRRGLRQEEARGRRELPDAVDRPRDVEESVFPVLCRTWGSAAVLPQC</sequence>
<evidence type="ECO:0000313" key="3">
    <source>
        <dbReference type="Proteomes" id="UP000024635"/>
    </source>
</evidence>
<reference evidence="3" key="1">
    <citation type="journal article" date="2015" name="Nat. Genet.">
        <title>The genome and transcriptome of the zoonotic hookworm Ancylostoma ceylanicum identify infection-specific gene families.</title>
        <authorList>
            <person name="Schwarz E.M."/>
            <person name="Hu Y."/>
            <person name="Antoshechkin I."/>
            <person name="Miller M.M."/>
            <person name="Sternberg P.W."/>
            <person name="Aroian R.V."/>
        </authorList>
    </citation>
    <scope>NUCLEOTIDE SEQUENCE</scope>
    <source>
        <strain evidence="3">HY135</strain>
    </source>
</reference>
<keyword evidence="3" id="KW-1185">Reference proteome</keyword>
<dbReference type="AlphaFoldDB" id="A0A016SEU0"/>
<protein>
    <submittedName>
        <fullName evidence="2">Uncharacterized protein</fullName>
    </submittedName>
</protein>
<name>A0A016SEU0_9BILA</name>
<feature type="region of interest" description="Disordered" evidence="1">
    <location>
        <begin position="67"/>
        <end position="98"/>
    </location>
</feature>